<comment type="caution">
    <text evidence="1">The sequence shown here is derived from an EMBL/GenBank/DDBJ whole genome shotgun (WGS) entry which is preliminary data.</text>
</comment>
<evidence type="ECO:0000313" key="2">
    <source>
        <dbReference type="Proteomes" id="UP000569005"/>
    </source>
</evidence>
<name>A0ACC5NUQ7_9BACT</name>
<dbReference type="Proteomes" id="UP000569005">
    <property type="component" value="Unassembled WGS sequence"/>
</dbReference>
<keyword evidence="2" id="KW-1185">Reference proteome</keyword>
<sequence>MRSGELAGLRLSDIDGERLTVNHSVWLGREQAGKTNNAIRSLALSPQLISSVEQIARQRAKGHEYLFSSKNGKPRDMNVYRRRKMIGLLKSLEIPQAGFHAFTKARRPQRHAEDDQERIGHALTGSYPLDVHGGQPEWGRNLEAAQHLGAEFERAVNETIAKLENAAQAVTNNGLSPFKERGSGADIS</sequence>
<gene>
    <name evidence="1" type="ORF">HDF13_000640</name>
</gene>
<evidence type="ECO:0000313" key="1">
    <source>
        <dbReference type="EMBL" id="MBB5338307.1"/>
    </source>
</evidence>
<protein>
    <submittedName>
        <fullName evidence="1">Uncharacterized protein</fullName>
    </submittedName>
</protein>
<accession>A0ACC5NUQ7</accession>
<reference evidence="1" key="1">
    <citation type="submission" date="2020-08" db="EMBL/GenBank/DDBJ databases">
        <title>Genomic Encyclopedia of Type Strains, Phase IV (KMG-V): Genome sequencing to study the core and pangenomes of soil and plant-associated prokaryotes.</title>
        <authorList>
            <person name="Whitman W."/>
        </authorList>
    </citation>
    <scope>NUCLEOTIDE SEQUENCE</scope>
    <source>
        <strain evidence="1">M8UP15</strain>
    </source>
</reference>
<proteinExistence type="predicted"/>
<organism evidence="1 2">
    <name type="scientific">Tunturiibacter gelidiferens</name>
    <dbReference type="NCBI Taxonomy" id="3069689"/>
    <lineage>
        <taxon>Bacteria</taxon>
        <taxon>Pseudomonadati</taxon>
        <taxon>Acidobacteriota</taxon>
        <taxon>Terriglobia</taxon>
        <taxon>Terriglobales</taxon>
        <taxon>Acidobacteriaceae</taxon>
        <taxon>Tunturiibacter</taxon>
    </lineage>
</organism>
<dbReference type="EMBL" id="JACHEA010000001">
    <property type="protein sequence ID" value="MBB5338307.1"/>
    <property type="molecule type" value="Genomic_DNA"/>
</dbReference>